<feature type="transmembrane region" description="Helical" evidence="5">
    <location>
        <begin position="148"/>
        <end position="165"/>
    </location>
</feature>
<evidence type="ECO:0000313" key="7">
    <source>
        <dbReference type="EMBL" id="RIY03409.1"/>
    </source>
</evidence>
<dbReference type="EMBL" id="QYRN01000001">
    <property type="protein sequence ID" value="RIY03409.1"/>
    <property type="molecule type" value="Genomic_DNA"/>
</dbReference>
<feature type="transmembrane region" description="Helical" evidence="5">
    <location>
        <begin position="16"/>
        <end position="47"/>
    </location>
</feature>
<evidence type="ECO:0000313" key="8">
    <source>
        <dbReference type="Proteomes" id="UP000265750"/>
    </source>
</evidence>
<dbReference type="OrthoDB" id="7903763at2"/>
<evidence type="ECO:0000259" key="6">
    <source>
        <dbReference type="Pfam" id="PF04932"/>
    </source>
</evidence>
<dbReference type="GO" id="GO:0016874">
    <property type="term" value="F:ligase activity"/>
    <property type="evidence" value="ECO:0007669"/>
    <property type="project" value="UniProtKB-KW"/>
</dbReference>
<evidence type="ECO:0000256" key="1">
    <source>
        <dbReference type="ARBA" id="ARBA00004141"/>
    </source>
</evidence>
<evidence type="ECO:0000256" key="4">
    <source>
        <dbReference type="ARBA" id="ARBA00023136"/>
    </source>
</evidence>
<gene>
    <name evidence="7" type="ORF">D3218_01200</name>
</gene>
<name>A0A3A1WXF7_9HYPH</name>
<organism evidence="7 8">
    <name type="scientific">Aureimonas flava</name>
    <dbReference type="NCBI Taxonomy" id="2320271"/>
    <lineage>
        <taxon>Bacteria</taxon>
        <taxon>Pseudomonadati</taxon>
        <taxon>Pseudomonadota</taxon>
        <taxon>Alphaproteobacteria</taxon>
        <taxon>Hyphomicrobiales</taxon>
        <taxon>Aurantimonadaceae</taxon>
        <taxon>Aureimonas</taxon>
    </lineage>
</organism>
<dbReference type="RefSeq" id="WP_119538067.1">
    <property type="nucleotide sequence ID" value="NZ_QYRN01000001.1"/>
</dbReference>
<reference evidence="8" key="1">
    <citation type="submission" date="2018-09" db="EMBL/GenBank/DDBJ databases">
        <authorList>
            <person name="Tuo L."/>
        </authorList>
    </citation>
    <scope>NUCLEOTIDE SEQUENCE [LARGE SCALE GENOMIC DNA]</scope>
    <source>
        <strain evidence="8">M2BS4Y-1</strain>
    </source>
</reference>
<evidence type="ECO:0000256" key="2">
    <source>
        <dbReference type="ARBA" id="ARBA00022692"/>
    </source>
</evidence>
<comment type="caution">
    <text evidence="7">The sequence shown here is derived from an EMBL/GenBank/DDBJ whole genome shotgun (WGS) entry which is preliminary data.</text>
</comment>
<feature type="transmembrane region" description="Helical" evidence="5">
    <location>
        <begin position="322"/>
        <end position="345"/>
    </location>
</feature>
<dbReference type="GO" id="GO:0016020">
    <property type="term" value="C:membrane"/>
    <property type="evidence" value="ECO:0007669"/>
    <property type="project" value="UniProtKB-SubCell"/>
</dbReference>
<keyword evidence="8" id="KW-1185">Reference proteome</keyword>
<feature type="transmembrane region" description="Helical" evidence="5">
    <location>
        <begin position="59"/>
        <end position="77"/>
    </location>
</feature>
<keyword evidence="3 5" id="KW-1133">Transmembrane helix</keyword>
<feature type="transmembrane region" description="Helical" evidence="5">
    <location>
        <begin position="220"/>
        <end position="243"/>
    </location>
</feature>
<feature type="domain" description="O-antigen ligase-related" evidence="6">
    <location>
        <begin position="181"/>
        <end position="332"/>
    </location>
</feature>
<feature type="transmembrane region" description="Helical" evidence="5">
    <location>
        <begin position="177"/>
        <end position="200"/>
    </location>
</feature>
<keyword evidence="7" id="KW-0436">Ligase</keyword>
<keyword evidence="4 5" id="KW-0472">Membrane</keyword>
<sequence length="408" mass="42694">MTVLGLLLRRRRWDPAILGAGTLCLSLLVSAGKAAFLLFAVCGLYLAITRPRTLRGAPVVFMGVLAGWALWQIGLSLARGEPMDGNRVLSYAALEFACALLPLGLGLVRHPARALALGGRVGMLALVVLSTAEYAVTGARVGLGKNEAIFAFVVGAIAILARLPTGGGPRFLPDGRFWTYLAAVPIALSGTRAAMLLFVITAILDLRGALPHLRARKGRVAVAVVGGLVAAMLAAVPVGGFLADRMEAGVAEMEAYEATGLAVGSVDIRLAMWSSALRVLAEHPFIGVGGMERMARVADEAGPNAGEVLRYQHLHNLVLDEALSSGLIGLALMGGAMAAFLAGALGRSVDPLVRDASLALVLFTFVFGLFHGVLLNEWMVLVIFSGMGIILVELRRSRPFGERSGGAT</sequence>
<dbReference type="Pfam" id="PF04932">
    <property type="entry name" value="Wzy_C"/>
    <property type="match status" value="1"/>
</dbReference>
<dbReference type="InterPro" id="IPR007016">
    <property type="entry name" value="O-antigen_ligase-rel_domated"/>
</dbReference>
<feature type="transmembrane region" description="Helical" evidence="5">
    <location>
        <begin position="352"/>
        <end position="372"/>
    </location>
</feature>
<feature type="transmembrane region" description="Helical" evidence="5">
    <location>
        <begin position="114"/>
        <end position="136"/>
    </location>
</feature>
<dbReference type="AlphaFoldDB" id="A0A3A1WXF7"/>
<dbReference type="Proteomes" id="UP000265750">
    <property type="component" value="Unassembled WGS sequence"/>
</dbReference>
<protein>
    <submittedName>
        <fullName evidence="7">O-antigen ligase family protein</fullName>
    </submittedName>
</protein>
<accession>A0A3A1WXF7</accession>
<evidence type="ECO:0000256" key="3">
    <source>
        <dbReference type="ARBA" id="ARBA00022989"/>
    </source>
</evidence>
<keyword evidence="2 5" id="KW-0812">Transmembrane</keyword>
<feature type="transmembrane region" description="Helical" evidence="5">
    <location>
        <begin position="89"/>
        <end position="108"/>
    </location>
</feature>
<evidence type="ECO:0000256" key="5">
    <source>
        <dbReference type="SAM" id="Phobius"/>
    </source>
</evidence>
<comment type="subcellular location">
    <subcellularLocation>
        <location evidence="1">Membrane</location>
        <topology evidence="1">Multi-pass membrane protein</topology>
    </subcellularLocation>
</comment>
<proteinExistence type="predicted"/>